<proteinExistence type="predicted"/>
<dbReference type="Gene3D" id="3.30.559.30">
    <property type="entry name" value="Nonribosomal peptide synthetase, condensation domain"/>
    <property type="match status" value="1"/>
</dbReference>
<dbReference type="InterPro" id="IPR006162">
    <property type="entry name" value="Ppantetheine_attach_site"/>
</dbReference>
<dbReference type="EMBL" id="FOQY01000025">
    <property type="protein sequence ID" value="SFK45082.1"/>
    <property type="molecule type" value="Genomic_DNA"/>
</dbReference>
<dbReference type="AlphaFoldDB" id="A0A1I3ZM04"/>
<dbReference type="SUPFAM" id="SSF47336">
    <property type="entry name" value="ACP-like"/>
    <property type="match status" value="1"/>
</dbReference>
<dbReference type="PANTHER" id="PTHR45527:SF1">
    <property type="entry name" value="FATTY ACID SYNTHASE"/>
    <property type="match status" value="1"/>
</dbReference>
<dbReference type="GO" id="GO:0005829">
    <property type="term" value="C:cytosol"/>
    <property type="evidence" value="ECO:0007669"/>
    <property type="project" value="TreeGrafter"/>
</dbReference>
<dbReference type="RefSeq" id="WP_093890194.1">
    <property type="nucleotide sequence ID" value="NZ_FOQY01000025.1"/>
</dbReference>
<dbReference type="InterPro" id="IPR036736">
    <property type="entry name" value="ACP-like_sf"/>
</dbReference>
<evidence type="ECO:0000259" key="5">
    <source>
        <dbReference type="PROSITE" id="PS50075"/>
    </source>
</evidence>
<evidence type="ECO:0000256" key="1">
    <source>
        <dbReference type="ARBA" id="ARBA00001957"/>
    </source>
</evidence>
<dbReference type="GO" id="GO:0031177">
    <property type="term" value="F:phosphopantetheine binding"/>
    <property type="evidence" value="ECO:0007669"/>
    <property type="project" value="InterPro"/>
</dbReference>
<protein>
    <submittedName>
        <fullName evidence="6">Condensation domain-containing protein</fullName>
    </submittedName>
</protein>
<evidence type="ECO:0000256" key="3">
    <source>
        <dbReference type="ARBA" id="ARBA00022553"/>
    </source>
</evidence>
<dbReference type="Proteomes" id="UP000199111">
    <property type="component" value="Unassembled WGS sequence"/>
</dbReference>
<evidence type="ECO:0000313" key="7">
    <source>
        <dbReference type="Proteomes" id="UP000199111"/>
    </source>
</evidence>
<dbReference type="InterPro" id="IPR020806">
    <property type="entry name" value="PKS_PP-bd"/>
</dbReference>
<keyword evidence="2" id="KW-0596">Phosphopantetheine</keyword>
<organism evidence="6 7">
    <name type="scientific">Streptosporangium canum</name>
    <dbReference type="NCBI Taxonomy" id="324952"/>
    <lineage>
        <taxon>Bacteria</taxon>
        <taxon>Bacillati</taxon>
        <taxon>Actinomycetota</taxon>
        <taxon>Actinomycetes</taxon>
        <taxon>Streptosporangiales</taxon>
        <taxon>Streptosporangiaceae</taxon>
        <taxon>Streptosporangium</taxon>
    </lineage>
</organism>
<dbReference type="Gene3D" id="3.30.559.10">
    <property type="entry name" value="Chloramphenicol acetyltransferase-like domain"/>
    <property type="match status" value="1"/>
</dbReference>
<dbReference type="PROSITE" id="PS50075">
    <property type="entry name" value="CARRIER"/>
    <property type="match status" value="1"/>
</dbReference>
<dbReference type="SUPFAM" id="SSF52777">
    <property type="entry name" value="CoA-dependent acyltransferases"/>
    <property type="match status" value="2"/>
</dbReference>
<dbReference type="Pfam" id="PF00550">
    <property type="entry name" value="PP-binding"/>
    <property type="match status" value="1"/>
</dbReference>
<feature type="region of interest" description="Disordered" evidence="4">
    <location>
        <begin position="448"/>
        <end position="472"/>
    </location>
</feature>
<keyword evidence="7" id="KW-1185">Reference proteome</keyword>
<dbReference type="InterPro" id="IPR001242">
    <property type="entry name" value="Condensation_dom"/>
</dbReference>
<sequence length="586" mass="60681">MSVSLIDGWDRASLAQHGMWITERMGAGGRVYAMPLAVRFDGPLDVDAMLAACAAVVGRHPVLAATLAEQDGHVRLVPGEAPPPIRFEDVSGPSAGAFGDVSVPSGGTFEDVSTPSGATSGEVSALSGGACGPSGGIEAEISRPFDLVTGPLARFTLFRLAPARHVLQLVAHHAVFDGMSKDIVLRDLAAAYGGSALPPLPISYGEAARAEQDRVAAGLEGAAEFWRPRWHDDQDLLLPGAARPSLRAAPGEIVDLALGGEAAGVAERLGLTRFEVVLAALHTLLHGYGNDRVAVAVDLSTRTEETRDHVGLFVNELPVVSTPRGTFAEFARSIREELRAVYRYREVPLARALGGISPRTALTPVSVSYRRRSGADPVFPGLDASVDWTAFNGAVRNTLHLQVVESPDGLAARLQFNPAVLSRAACESVAGNLRTLLLGVAARPDAPITELSSPGREAVPTRDAAPAGAPGTAPASAAIASGTASAAIASGAVAASAPDAPAAAGAAAGAVADPALLGEVEAIWCEVLGVDEIRPDDDLFDLGGHSLSITQIIARVRDRMDVELSFEVFIDTPTVAGVAEEIARSR</sequence>
<feature type="domain" description="Carrier" evidence="5">
    <location>
        <begin position="511"/>
        <end position="586"/>
    </location>
</feature>
<evidence type="ECO:0000256" key="4">
    <source>
        <dbReference type="SAM" id="MobiDB-lite"/>
    </source>
</evidence>
<dbReference type="InterPro" id="IPR023213">
    <property type="entry name" value="CAT-like_dom_sf"/>
</dbReference>
<dbReference type="InterPro" id="IPR009081">
    <property type="entry name" value="PP-bd_ACP"/>
</dbReference>
<keyword evidence="3" id="KW-0597">Phosphoprotein</keyword>
<dbReference type="GeneID" id="96301569"/>
<accession>A0A1I3ZM04</accession>
<dbReference type="PROSITE" id="PS00012">
    <property type="entry name" value="PHOSPHOPANTETHEINE"/>
    <property type="match status" value="1"/>
</dbReference>
<dbReference type="Gene3D" id="1.10.1200.10">
    <property type="entry name" value="ACP-like"/>
    <property type="match status" value="1"/>
</dbReference>
<dbReference type="GO" id="GO:0009366">
    <property type="term" value="C:enterobactin synthetase complex"/>
    <property type="evidence" value="ECO:0007669"/>
    <property type="project" value="TreeGrafter"/>
</dbReference>
<dbReference type="GO" id="GO:0047527">
    <property type="term" value="F:2,3-dihydroxybenzoate-serine ligase activity"/>
    <property type="evidence" value="ECO:0007669"/>
    <property type="project" value="TreeGrafter"/>
</dbReference>
<comment type="cofactor">
    <cofactor evidence="1">
        <name>pantetheine 4'-phosphate</name>
        <dbReference type="ChEBI" id="CHEBI:47942"/>
    </cofactor>
</comment>
<dbReference type="PANTHER" id="PTHR45527">
    <property type="entry name" value="NONRIBOSOMAL PEPTIDE SYNTHETASE"/>
    <property type="match status" value="1"/>
</dbReference>
<gene>
    <name evidence="6" type="ORF">SAMN05216275_12589</name>
</gene>
<evidence type="ECO:0000313" key="6">
    <source>
        <dbReference type="EMBL" id="SFK45082.1"/>
    </source>
</evidence>
<dbReference type="GO" id="GO:0008610">
    <property type="term" value="P:lipid biosynthetic process"/>
    <property type="evidence" value="ECO:0007669"/>
    <property type="project" value="UniProtKB-ARBA"/>
</dbReference>
<dbReference type="GO" id="GO:0043041">
    <property type="term" value="P:amino acid activation for nonribosomal peptide biosynthetic process"/>
    <property type="evidence" value="ECO:0007669"/>
    <property type="project" value="TreeGrafter"/>
</dbReference>
<dbReference type="Pfam" id="PF00668">
    <property type="entry name" value="Condensation"/>
    <property type="match status" value="1"/>
</dbReference>
<name>A0A1I3ZM04_9ACTN</name>
<evidence type="ECO:0000256" key="2">
    <source>
        <dbReference type="ARBA" id="ARBA00022450"/>
    </source>
</evidence>
<reference evidence="7" key="1">
    <citation type="submission" date="2016-10" db="EMBL/GenBank/DDBJ databases">
        <authorList>
            <person name="Varghese N."/>
            <person name="Submissions S."/>
        </authorList>
    </citation>
    <scope>NUCLEOTIDE SEQUENCE [LARGE SCALE GENOMIC DNA]</scope>
    <source>
        <strain evidence="7">CGMCC 4.2126</strain>
    </source>
</reference>
<dbReference type="SMART" id="SM00823">
    <property type="entry name" value="PKS_PP"/>
    <property type="match status" value="1"/>
</dbReference>
<dbReference type="GO" id="GO:0009239">
    <property type="term" value="P:enterobactin biosynthetic process"/>
    <property type="evidence" value="ECO:0007669"/>
    <property type="project" value="TreeGrafter"/>
</dbReference>